<keyword evidence="2" id="KW-1185">Reference proteome</keyword>
<evidence type="ECO:0000313" key="2">
    <source>
        <dbReference type="Proteomes" id="UP000236630"/>
    </source>
</evidence>
<gene>
    <name evidence="1" type="ORF">CUMW_235970</name>
</gene>
<dbReference type="Proteomes" id="UP000236630">
    <property type="component" value="Unassembled WGS sequence"/>
</dbReference>
<organism evidence="1 2">
    <name type="scientific">Citrus unshiu</name>
    <name type="common">Satsuma mandarin</name>
    <name type="synonym">Citrus nobilis var. unshiu</name>
    <dbReference type="NCBI Taxonomy" id="55188"/>
    <lineage>
        <taxon>Eukaryota</taxon>
        <taxon>Viridiplantae</taxon>
        <taxon>Streptophyta</taxon>
        <taxon>Embryophyta</taxon>
        <taxon>Tracheophyta</taxon>
        <taxon>Spermatophyta</taxon>
        <taxon>Magnoliopsida</taxon>
        <taxon>eudicotyledons</taxon>
        <taxon>Gunneridae</taxon>
        <taxon>Pentapetalae</taxon>
        <taxon>rosids</taxon>
        <taxon>malvids</taxon>
        <taxon>Sapindales</taxon>
        <taxon>Rutaceae</taxon>
        <taxon>Aurantioideae</taxon>
        <taxon>Citrus</taxon>
    </lineage>
</organism>
<comment type="caution">
    <text evidence="1">The sequence shown here is derived from an EMBL/GenBank/DDBJ whole genome shotgun (WGS) entry which is preliminary data.</text>
</comment>
<reference evidence="1 2" key="1">
    <citation type="journal article" date="2017" name="Front. Genet.">
        <title>Draft sequencing of the heterozygous diploid genome of Satsuma (Citrus unshiu Marc.) using a hybrid assembly approach.</title>
        <authorList>
            <person name="Shimizu T."/>
            <person name="Tanizawa Y."/>
            <person name="Mochizuki T."/>
            <person name="Nagasaki H."/>
            <person name="Yoshioka T."/>
            <person name="Toyoda A."/>
            <person name="Fujiyama A."/>
            <person name="Kaminuma E."/>
            <person name="Nakamura Y."/>
        </authorList>
    </citation>
    <scope>NUCLEOTIDE SEQUENCE [LARGE SCALE GENOMIC DNA]</scope>
    <source>
        <strain evidence="2">cv. Miyagawa wase</strain>
    </source>
</reference>
<evidence type="ECO:0000313" key="1">
    <source>
        <dbReference type="EMBL" id="GAY64766.1"/>
    </source>
</evidence>
<dbReference type="AlphaFoldDB" id="A0A2H5QJG2"/>
<name>A0A2H5QJG2_CITUN</name>
<proteinExistence type="predicted"/>
<protein>
    <submittedName>
        <fullName evidence="1">Uncharacterized protein</fullName>
    </submittedName>
</protein>
<sequence length="108" mass="12268">MKTDVNALAEETTSKFIQTILNQQLFNLPPAQAKATKLHIHSHFTLNTLSQHFVNHHPSTMLKLANRMPSNAAVFCRWRKDADRIMWGSTALIEEGSCKRIGSISYFI</sequence>
<accession>A0A2H5QJG2</accession>
<dbReference type="EMBL" id="BDQV01000426">
    <property type="protein sequence ID" value="GAY64766.1"/>
    <property type="molecule type" value="Genomic_DNA"/>
</dbReference>